<feature type="domain" description="Amidohydrolase-related" evidence="6">
    <location>
        <begin position="47"/>
        <end position="389"/>
    </location>
</feature>
<dbReference type="PANTHER" id="PTHR11113">
    <property type="entry name" value="N-ACETYLGLUCOSAMINE-6-PHOSPHATE DEACETYLASE"/>
    <property type="match status" value="1"/>
</dbReference>
<protein>
    <recommendedName>
        <fullName evidence="6">Amidohydrolase-related domain-containing protein</fullName>
    </recommendedName>
</protein>
<keyword evidence="4 5" id="KW-0119">Carbohydrate metabolism</keyword>
<dbReference type="InterPro" id="IPR032466">
    <property type="entry name" value="Metal_Hydrolase"/>
</dbReference>
<dbReference type="InterPro" id="IPR011059">
    <property type="entry name" value="Metal-dep_hydrolase_composite"/>
</dbReference>
<comment type="caution">
    <text evidence="7">The sequence shown here is derived from an EMBL/GenBank/DDBJ whole genome shotgun (WGS) entry which is preliminary data.</text>
</comment>
<keyword evidence="8" id="KW-1185">Reference proteome</keyword>
<accession>A0ABN2XKV0</accession>
<proteinExistence type="inferred from homology"/>
<name>A0ABN2XKV0_9ACTN</name>
<evidence type="ECO:0000256" key="5">
    <source>
        <dbReference type="PIRNR" id="PIRNR038994"/>
    </source>
</evidence>
<evidence type="ECO:0000256" key="2">
    <source>
        <dbReference type="ARBA" id="ARBA00022723"/>
    </source>
</evidence>
<reference evidence="7 8" key="1">
    <citation type="journal article" date="2019" name="Int. J. Syst. Evol. Microbiol.">
        <title>The Global Catalogue of Microorganisms (GCM) 10K type strain sequencing project: providing services to taxonomists for standard genome sequencing and annotation.</title>
        <authorList>
            <consortium name="The Broad Institute Genomics Platform"/>
            <consortium name="The Broad Institute Genome Sequencing Center for Infectious Disease"/>
            <person name="Wu L."/>
            <person name="Ma J."/>
        </authorList>
    </citation>
    <scope>NUCLEOTIDE SEQUENCE [LARGE SCALE GENOMIC DNA]</scope>
    <source>
        <strain evidence="7 8">JCM 16021</strain>
    </source>
</reference>
<dbReference type="InterPro" id="IPR006680">
    <property type="entry name" value="Amidohydro-rel"/>
</dbReference>
<evidence type="ECO:0000256" key="1">
    <source>
        <dbReference type="ARBA" id="ARBA00010716"/>
    </source>
</evidence>
<dbReference type="SUPFAM" id="SSF51338">
    <property type="entry name" value="Composite domain of metallo-dependent hydrolases"/>
    <property type="match status" value="1"/>
</dbReference>
<dbReference type="InterPro" id="IPR003764">
    <property type="entry name" value="GlcNAc_6-P_deAcase"/>
</dbReference>
<evidence type="ECO:0000313" key="7">
    <source>
        <dbReference type="EMBL" id="GAA2113460.1"/>
    </source>
</evidence>
<evidence type="ECO:0000259" key="6">
    <source>
        <dbReference type="Pfam" id="PF01979"/>
    </source>
</evidence>
<organism evidence="7 8">
    <name type="scientific">Nocardioides bigeumensis</name>
    <dbReference type="NCBI Taxonomy" id="433657"/>
    <lineage>
        <taxon>Bacteria</taxon>
        <taxon>Bacillati</taxon>
        <taxon>Actinomycetota</taxon>
        <taxon>Actinomycetes</taxon>
        <taxon>Propionibacteriales</taxon>
        <taxon>Nocardioidaceae</taxon>
        <taxon>Nocardioides</taxon>
    </lineage>
</organism>
<evidence type="ECO:0000313" key="8">
    <source>
        <dbReference type="Proteomes" id="UP001500575"/>
    </source>
</evidence>
<dbReference type="SUPFAM" id="SSF51556">
    <property type="entry name" value="Metallo-dependent hydrolases"/>
    <property type="match status" value="1"/>
</dbReference>
<dbReference type="Proteomes" id="UP001500575">
    <property type="component" value="Unassembled WGS sequence"/>
</dbReference>
<dbReference type="EMBL" id="BAAAQQ010000001">
    <property type="protein sequence ID" value="GAA2113460.1"/>
    <property type="molecule type" value="Genomic_DNA"/>
</dbReference>
<keyword evidence="3 5" id="KW-0378">Hydrolase</keyword>
<evidence type="ECO:0000256" key="4">
    <source>
        <dbReference type="ARBA" id="ARBA00023277"/>
    </source>
</evidence>
<gene>
    <name evidence="7" type="ORF">GCM10009843_01170</name>
</gene>
<dbReference type="PIRSF" id="PIRSF038994">
    <property type="entry name" value="NagA"/>
    <property type="match status" value="1"/>
</dbReference>
<evidence type="ECO:0000256" key="3">
    <source>
        <dbReference type="ARBA" id="ARBA00022801"/>
    </source>
</evidence>
<dbReference type="Gene3D" id="3.20.20.140">
    <property type="entry name" value="Metal-dependent hydrolases"/>
    <property type="match status" value="1"/>
</dbReference>
<comment type="similarity">
    <text evidence="1 5">Belongs to the metallo-dependent hydrolases superfamily. NagA family.</text>
</comment>
<sequence>MSRRVTGLVPGVGVASADLEDGRIAAVEVLTPVPDEGWRDLAAGHPVLVPGLLDLQVNGYAGVDFSSPGLDPGVVRRVVEALWAEGVTGFCPTVITGPAAQMRESVAALAAAARADEAVADALLGVHLEGPWISPVDGARGAHPVEHVRPPDAGELAELCAAGDVALLTIAPEIPGATGLATAARERGVLVSVGHSLAEPEDVHAAVAAGATLSTHLGNGIPALLKRHPNLVWEQLGNDVLTAMFIADGHHVDLATLRTMIRAKGAGRWFLVSDTTSVGGLAPGRYRTHIGGEVELDAAGRLGMIGTDYLAGAAASLRSGLANAWAARVAEAAEVTAAVSARPAAVLGERAFGRGGLDPGARADLLLGDWDEATGSLTVKETVVRGRTVWAAS</sequence>
<dbReference type="Pfam" id="PF01979">
    <property type="entry name" value="Amidohydro_1"/>
    <property type="match status" value="1"/>
</dbReference>
<dbReference type="PANTHER" id="PTHR11113:SF14">
    <property type="entry name" value="N-ACETYLGLUCOSAMINE-6-PHOSPHATE DEACETYLASE"/>
    <property type="match status" value="1"/>
</dbReference>
<keyword evidence="2" id="KW-0479">Metal-binding</keyword>